<organism evidence="2 3">
    <name type="scientific">Staphylococcus croceilyticus</name>
    <dbReference type="NCBI Taxonomy" id="319942"/>
    <lineage>
        <taxon>Bacteria</taxon>
        <taxon>Bacillati</taxon>
        <taxon>Bacillota</taxon>
        <taxon>Bacilli</taxon>
        <taxon>Bacillales</taxon>
        <taxon>Staphylococcaceae</taxon>
        <taxon>Staphylococcus</taxon>
    </lineage>
</organism>
<protein>
    <recommendedName>
        <fullName evidence="4">Permuted papain-like amidase enzyme, YaeF/YiiX, C92 family</fullName>
    </recommendedName>
</protein>
<reference evidence="2 3" key="1">
    <citation type="submission" date="2019-04" db="EMBL/GenBank/DDBJ databases">
        <title>Genomic characterization of Staphylococcus petrasii strains.</title>
        <authorList>
            <person name="Vrbovska V."/>
            <person name="Kovarovic V."/>
            <person name="Maslanova I."/>
            <person name="Indrakova A."/>
            <person name="Petras P."/>
            <person name="Sedo O."/>
            <person name="Svec P."/>
            <person name="Fisarova L."/>
            <person name="Sedlacek I."/>
            <person name="Doskar J."/>
            <person name="Pantucek R."/>
        </authorList>
    </citation>
    <scope>NUCLEOTIDE SEQUENCE [LARGE SCALE GENOMIC DNA]</scope>
    <source>
        <strain evidence="2 3">CCM 8421</strain>
    </source>
</reference>
<dbReference type="InterPro" id="IPR038765">
    <property type="entry name" value="Papain-like_cys_pep_sf"/>
</dbReference>
<dbReference type="Gene3D" id="3.90.1720.10">
    <property type="entry name" value="endopeptidase domain like (from Nostoc punctiforme)"/>
    <property type="match status" value="1"/>
</dbReference>
<gene>
    <name evidence="2" type="ORF">E2556_07805</name>
</gene>
<evidence type="ECO:0008006" key="4">
    <source>
        <dbReference type="Google" id="ProtNLM"/>
    </source>
</evidence>
<feature type="transmembrane region" description="Helical" evidence="1">
    <location>
        <begin position="9"/>
        <end position="30"/>
    </location>
</feature>
<sequence length="195" mass="22256">MEVTFNQRLILKIFSIILFGWLCISFSTYAQSGYSTTSSSKNDDFELQPGDIILTKGPVLFGFFGHSSIALDHDTVLQIEGPGQKPITESFDSFKERFGEDKDDWIKVYRCSKAGAGQEAANWARQHYKDSDKTYLVTINPKSERFTYCTKIIYQAYKYGVNKNAVNDQGLLIISPYALVDNFTDDYRLKLVKTY</sequence>
<dbReference type="SUPFAM" id="SSF54001">
    <property type="entry name" value="Cysteine proteinases"/>
    <property type="match status" value="1"/>
</dbReference>
<keyword evidence="1" id="KW-1133">Transmembrane helix</keyword>
<evidence type="ECO:0000313" key="3">
    <source>
        <dbReference type="Proteomes" id="UP000298482"/>
    </source>
</evidence>
<dbReference type="Proteomes" id="UP000298482">
    <property type="component" value="Unassembled WGS sequence"/>
</dbReference>
<keyword evidence="3" id="KW-1185">Reference proteome</keyword>
<dbReference type="EMBL" id="SRJF01000009">
    <property type="protein sequence ID" value="TGA78300.1"/>
    <property type="molecule type" value="Genomic_DNA"/>
</dbReference>
<accession>A0ABY2KGL4</accession>
<name>A0ABY2KGL4_9STAP</name>
<proteinExistence type="predicted"/>
<dbReference type="InterPro" id="IPR056567">
    <property type="entry name" value="Acyl_LnsA-like"/>
</dbReference>
<keyword evidence="1" id="KW-0812">Transmembrane</keyword>
<comment type="caution">
    <text evidence="2">The sequence shown here is derived from an EMBL/GenBank/DDBJ whole genome shotgun (WGS) entry which is preliminary data.</text>
</comment>
<dbReference type="NCBIfam" id="NF041769">
    <property type="entry name" value="acyl_LnsA"/>
    <property type="match status" value="1"/>
</dbReference>
<keyword evidence="1" id="KW-0472">Membrane</keyword>
<evidence type="ECO:0000313" key="2">
    <source>
        <dbReference type="EMBL" id="TGA78300.1"/>
    </source>
</evidence>
<evidence type="ECO:0000256" key="1">
    <source>
        <dbReference type="SAM" id="Phobius"/>
    </source>
</evidence>